<dbReference type="InterPro" id="IPR035892">
    <property type="entry name" value="C2_domain_sf"/>
</dbReference>
<evidence type="ECO:0000256" key="8">
    <source>
        <dbReference type="ARBA" id="ARBA00023224"/>
    </source>
</evidence>
<evidence type="ECO:0000256" key="7">
    <source>
        <dbReference type="ARBA" id="ARBA00023136"/>
    </source>
</evidence>
<dbReference type="GO" id="GO:0006950">
    <property type="term" value="P:response to stress"/>
    <property type="evidence" value="ECO:0007669"/>
    <property type="project" value="UniProtKB-ARBA"/>
</dbReference>
<dbReference type="SMART" id="SM00239">
    <property type="entry name" value="C2"/>
    <property type="match status" value="1"/>
</dbReference>
<feature type="compositionally biased region" description="Acidic residues" evidence="10">
    <location>
        <begin position="307"/>
        <end position="323"/>
    </location>
</feature>
<dbReference type="EC" id="3.1.4.11" evidence="3 9"/>
<dbReference type="SMART" id="SM00148">
    <property type="entry name" value="PLCXc"/>
    <property type="match status" value="1"/>
</dbReference>
<accession>A0A6V7QFL1</accession>
<dbReference type="PROSITE" id="PS50007">
    <property type="entry name" value="PIPLC_X_DOMAIN"/>
    <property type="match status" value="1"/>
</dbReference>
<keyword evidence="4" id="KW-1003">Cell membrane</keyword>
<dbReference type="Gene3D" id="3.20.20.190">
    <property type="entry name" value="Phosphatidylinositol (PI) phosphodiesterase"/>
    <property type="match status" value="1"/>
</dbReference>
<dbReference type="InterPro" id="IPR001192">
    <property type="entry name" value="PI-PLC_fam"/>
</dbReference>
<dbReference type="GO" id="GO:0051209">
    <property type="term" value="P:release of sequestered calcium ion into cytosol"/>
    <property type="evidence" value="ECO:0007669"/>
    <property type="project" value="TreeGrafter"/>
</dbReference>
<dbReference type="SUPFAM" id="SSF47473">
    <property type="entry name" value="EF-hand"/>
    <property type="match status" value="1"/>
</dbReference>
<dbReference type="PANTHER" id="PTHR10336">
    <property type="entry name" value="PHOSPHOINOSITIDE-SPECIFIC PHOSPHOLIPASE C FAMILY PROTEIN"/>
    <property type="match status" value="1"/>
</dbReference>
<comment type="catalytic activity">
    <reaction evidence="1 9">
        <text>a 1,2-diacyl-sn-glycero-3-phospho-(1D-myo-inositol-4,5-bisphosphate) + H2O = 1D-myo-inositol 1,4,5-trisphosphate + a 1,2-diacyl-sn-glycerol + H(+)</text>
        <dbReference type="Rhea" id="RHEA:33179"/>
        <dbReference type="ChEBI" id="CHEBI:15377"/>
        <dbReference type="ChEBI" id="CHEBI:15378"/>
        <dbReference type="ChEBI" id="CHEBI:17815"/>
        <dbReference type="ChEBI" id="CHEBI:58456"/>
        <dbReference type="ChEBI" id="CHEBI:203600"/>
        <dbReference type="EC" id="3.1.4.11"/>
    </reaction>
</comment>
<dbReference type="CDD" id="cd08599">
    <property type="entry name" value="PI-PLCc_plant"/>
    <property type="match status" value="1"/>
</dbReference>
<feature type="compositionally biased region" description="Basic and acidic residues" evidence="10">
    <location>
        <begin position="264"/>
        <end position="306"/>
    </location>
</feature>
<dbReference type="GO" id="GO:0016042">
    <property type="term" value="P:lipid catabolic process"/>
    <property type="evidence" value="ECO:0007669"/>
    <property type="project" value="UniProtKB-KW"/>
</dbReference>
<dbReference type="SUPFAM" id="SSF51695">
    <property type="entry name" value="PLC-like phosphodiesterases"/>
    <property type="match status" value="1"/>
</dbReference>
<keyword evidence="5 9" id="KW-0378">Hydrolase</keyword>
<evidence type="ECO:0000259" key="11">
    <source>
        <dbReference type="PROSITE" id="PS50004"/>
    </source>
</evidence>
<protein>
    <recommendedName>
        <fullName evidence="3 9">Phosphoinositide phospholipase C</fullName>
        <ecNumber evidence="3 9">3.1.4.11</ecNumber>
    </recommendedName>
</protein>
<dbReference type="InterPro" id="IPR011992">
    <property type="entry name" value="EF-hand-dom_pair"/>
</dbReference>
<dbReference type="GO" id="GO:0005886">
    <property type="term" value="C:plasma membrane"/>
    <property type="evidence" value="ECO:0007669"/>
    <property type="project" value="UniProtKB-SubCell"/>
</dbReference>
<dbReference type="PROSITE" id="PS50008">
    <property type="entry name" value="PIPLC_Y_DOMAIN"/>
    <property type="match status" value="1"/>
</dbReference>
<evidence type="ECO:0000256" key="2">
    <source>
        <dbReference type="ARBA" id="ARBA00004202"/>
    </source>
</evidence>
<reference evidence="13" key="1">
    <citation type="submission" date="2020-07" db="EMBL/GenBank/DDBJ databases">
        <authorList>
            <person name="Lin J."/>
        </authorList>
    </citation>
    <scope>NUCLEOTIDE SEQUENCE</scope>
</reference>
<sequence length="600" mass="68043">MGSYKYCICFKRKFRWREAEPPSDVREAFAAYAEGGAAMSAAQLRRFLAEAHGGAATDADAERIMERIRQLRPRLHLAKIGRPLVLTVEDFHHFLFSDELNPPLKSQVHHDMSAPLSHYYIYTGHNSYLTGNQLSSDCSDVPIIKALQRGVRVIELDLWPNSAKDDIDILHGRTLTSPVPLRKCLNSIKEYAFCASPHPVIITLEDHLTRDLQAKVAKMVIEIFGDMLYYPDSESLQEFPSPAALMNRVILSTKPPKEYLAAKTSKEKDIEVHNGKESKEEAAWGKEVPDLQAEIESHSKSKRRDEVDDDDDDEDEDEDEDEDVQKMQQKQPPEYKHLITIRAGKPKGGLSEALKVDPDKVRRLSLSEQQLAKAAVAHSADLIRFTQKNLLRIYPKGTRVTSSNYNPFIGWVHGAQMVAFNMQGYGRSLWLMQGFFKANGGCGYVKKPDFLLKTGPNNEVFDPKEALAVKQTLKVKVYMGDGWRMDFKQTHFDAYSPPDFYVKVGIAGVPADSMMKKTKAIEDNWTPVWNEEFTFPLSVPEIALLRIEVHEYDMSEKDDFGGQSCLPVSELRSGICAVPLFDREGMKFKSVKLLMRFEFV</sequence>
<dbReference type="PROSITE" id="PS50004">
    <property type="entry name" value="C2"/>
    <property type="match status" value="1"/>
</dbReference>
<evidence type="ECO:0000256" key="5">
    <source>
        <dbReference type="ARBA" id="ARBA00022801"/>
    </source>
</evidence>
<dbReference type="InterPro" id="IPR000008">
    <property type="entry name" value="C2_dom"/>
</dbReference>
<dbReference type="GO" id="GO:0004435">
    <property type="term" value="F:phosphatidylinositol-4,5-bisphosphate phospholipase C activity"/>
    <property type="evidence" value="ECO:0007669"/>
    <property type="project" value="UniProtKB-EC"/>
</dbReference>
<dbReference type="InterPro" id="IPR001711">
    <property type="entry name" value="PLipase_C_Pinositol-sp_Y"/>
</dbReference>
<dbReference type="InterPro" id="IPR017946">
    <property type="entry name" value="PLC-like_Pdiesterase_TIM-brl"/>
</dbReference>
<dbReference type="Pfam" id="PF00168">
    <property type="entry name" value="C2"/>
    <property type="match status" value="1"/>
</dbReference>
<gene>
    <name evidence="13" type="ORF">CB5_LOCUS25140</name>
</gene>
<dbReference type="AlphaFoldDB" id="A0A6V7QFL1"/>
<name>A0A6V7QFL1_ANACO</name>
<dbReference type="PANTHER" id="PTHR10336:SF212">
    <property type="entry name" value="PHOSPHOINOSITIDE PHOSPHOLIPASE C"/>
    <property type="match status" value="1"/>
</dbReference>
<keyword evidence="8" id="KW-0807">Transducer</keyword>
<dbReference type="SMART" id="SM00149">
    <property type="entry name" value="PLCYc"/>
    <property type="match status" value="1"/>
</dbReference>
<keyword evidence="7" id="KW-0472">Membrane</keyword>
<evidence type="ECO:0000256" key="6">
    <source>
        <dbReference type="ARBA" id="ARBA00022963"/>
    </source>
</evidence>
<evidence type="ECO:0000256" key="9">
    <source>
        <dbReference type="RuleBase" id="RU361133"/>
    </source>
</evidence>
<comment type="subcellular location">
    <subcellularLocation>
        <location evidence="2">Cell membrane</location>
        <topology evidence="2">Peripheral membrane protein</topology>
    </subcellularLocation>
</comment>
<dbReference type="FunFam" id="2.60.40.150:FF:000060">
    <property type="entry name" value="Phosphoinositide phospholipase C"/>
    <property type="match status" value="1"/>
</dbReference>
<dbReference type="EMBL" id="LR862135">
    <property type="protein sequence ID" value="CAD1841929.1"/>
    <property type="molecule type" value="Genomic_DNA"/>
</dbReference>
<dbReference type="GO" id="GO:0048015">
    <property type="term" value="P:phosphatidylinositol-mediated signaling"/>
    <property type="evidence" value="ECO:0007669"/>
    <property type="project" value="TreeGrafter"/>
</dbReference>
<evidence type="ECO:0000313" key="13">
    <source>
        <dbReference type="EMBL" id="CAD1841929.1"/>
    </source>
</evidence>
<feature type="domain" description="PI-PLC Y-box" evidence="12">
    <location>
        <begin position="365"/>
        <end position="451"/>
    </location>
</feature>
<evidence type="ECO:0000256" key="4">
    <source>
        <dbReference type="ARBA" id="ARBA00022475"/>
    </source>
</evidence>
<dbReference type="InterPro" id="IPR000909">
    <property type="entry name" value="PLipase_C_PInositol-sp_X_dom"/>
</dbReference>
<dbReference type="SUPFAM" id="SSF49562">
    <property type="entry name" value="C2 domain (Calcium/lipid-binding domain, CaLB)"/>
    <property type="match status" value="1"/>
</dbReference>
<dbReference type="PRINTS" id="PR00390">
    <property type="entry name" value="PHPHLIPASEC"/>
</dbReference>
<keyword evidence="9" id="KW-0443">Lipid metabolism</keyword>
<feature type="region of interest" description="Disordered" evidence="10">
    <location>
        <begin position="262"/>
        <end position="337"/>
    </location>
</feature>
<evidence type="ECO:0000256" key="3">
    <source>
        <dbReference type="ARBA" id="ARBA00012368"/>
    </source>
</evidence>
<feature type="domain" description="C2" evidence="11">
    <location>
        <begin position="453"/>
        <end position="582"/>
    </location>
</feature>
<organism evidence="13">
    <name type="scientific">Ananas comosus var. bracteatus</name>
    <name type="common">red pineapple</name>
    <dbReference type="NCBI Taxonomy" id="296719"/>
    <lineage>
        <taxon>Eukaryota</taxon>
        <taxon>Viridiplantae</taxon>
        <taxon>Streptophyta</taxon>
        <taxon>Embryophyta</taxon>
        <taxon>Tracheophyta</taxon>
        <taxon>Spermatophyta</taxon>
        <taxon>Magnoliopsida</taxon>
        <taxon>Liliopsida</taxon>
        <taxon>Poales</taxon>
        <taxon>Bromeliaceae</taxon>
        <taxon>Bromelioideae</taxon>
        <taxon>Ananas</taxon>
    </lineage>
</organism>
<evidence type="ECO:0000256" key="10">
    <source>
        <dbReference type="SAM" id="MobiDB-lite"/>
    </source>
</evidence>
<proteinExistence type="predicted"/>
<keyword evidence="6 9" id="KW-0442">Lipid degradation</keyword>
<dbReference type="Pfam" id="PF00388">
    <property type="entry name" value="PI-PLC-X"/>
    <property type="match status" value="1"/>
</dbReference>
<dbReference type="Gene3D" id="2.60.40.150">
    <property type="entry name" value="C2 domain"/>
    <property type="match status" value="1"/>
</dbReference>
<dbReference type="CDD" id="cd00275">
    <property type="entry name" value="C2_PLC_like"/>
    <property type="match status" value="1"/>
</dbReference>
<evidence type="ECO:0000259" key="12">
    <source>
        <dbReference type="PROSITE" id="PS50008"/>
    </source>
</evidence>
<dbReference type="Gene3D" id="1.10.238.10">
    <property type="entry name" value="EF-hand"/>
    <property type="match status" value="1"/>
</dbReference>
<evidence type="ECO:0000256" key="1">
    <source>
        <dbReference type="ARBA" id="ARBA00001195"/>
    </source>
</evidence>
<dbReference type="Pfam" id="PF00387">
    <property type="entry name" value="PI-PLC-Y"/>
    <property type="match status" value="1"/>
</dbReference>